<keyword evidence="1" id="KW-1133">Transmembrane helix</keyword>
<keyword evidence="3" id="KW-1185">Reference proteome</keyword>
<proteinExistence type="predicted"/>
<name>A0A1N7J6I0_9FLAO</name>
<evidence type="ECO:0000313" key="3">
    <source>
        <dbReference type="Proteomes" id="UP000185839"/>
    </source>
</evidence>
<dbReference type="AlphaFoldDB" id="A0A1N7J6I0"/>
<accession>A0A1N7J6I0</accession>
<protein>
    <recommendedName>
        <fullName evidence="4">Helix-turn-helix domain-containing protein</fullName>
    </recommendedName>
</protein>
<dbReference type="SUPFAM" id="SSF46955">
    <property type="entry name" value="Putative DNA-binding domain"/>
    <property type="match status" value="1"/>
</dbReference>
<evidence type="ECO:0008006" key="4">
    <source>
        <dbReference type="Google" id="ProtNLM"/>
    </source>
</evidence>
<reference evidence="3" key="1">
    <citation type="submission" date="2017-01" db="EMBL/GenBank/DDBJ databases">
        <authorList>
            <person name="Varghese N."/>
            <person name="Submissions S."/>
        </authorList>
    </citation>
    <scope>NUCLEOTIDE SEQUENCE [LARGE SCALE GENOMIC DNA]</scope>
    <source>
        <strain evidence="3">DSM 23145</strain>
    </source>
</reference>
<gene>
    <name evidence="2" type="ORF">SAMN05421789_101170</name>
</gene>
<keyword evidence="1" id="KW-0472">Membrane</keyword>
<organism evidence="2 3">
    <name type="scientific">Kaistella chaponensis</name>
    <dbReference type="NCBI Taxonomy" id="713588"/>
    <lineage>
        <taxon>Bacteria</taxon>
        <taxon>Pseudomonadati</taxon>
        <taxon>Bacteroidota</taxon>
        <taxon>Flavobacteriia</taxon>
        <taxon>Flavobacteriales</taxon>
        <taxon>Weeksellaceae</taxon>
        <taxon>Chryseobacterium group</taxon>
        <taxon>Kaistella</taxon>
    </lineage>
</organism>
<evidence type="ECO:0000313" key="2">
    <source>
        <dbReference type="EMBL" id="SIS44919.1"/>
    </source>
</evidence>
<dbReference type="InterPro" id="IPR009061">
    <property type="entry name" value="DNA-bd_dom_put_sf"/>
</dbReference>
<dbReference type="OrthoDB" id="1274453at2"/>
<dbReference type="Proteomes" id="UP000185839">
    <property type="component" value="Unassembled WGS sequence"/>
</dbReference>
<dbReference type="EMBL" id="FTOI01000001">
    <property type="protein sequence ID" value="SIS44919.1"/>
    <property type="molecule type" value="Genomic_DNA"/>
</dbReference>
<keyword evidence="1" id="KW-0812">Transmembrane</keyword>
<sequence length="96" mass="11569">MMKNCNAITEAHLLEFYQELERVLKQIAQGIIPLTKENLLSDRDVYEMMGVTSRTLRKYRQLHYLGYVKMNGLIFYIKPLLFLDLMRMYYRSKKEP</sequence>
<feature type="transmembrane region" description="Helical" evidence="1">
    <location>
        <begin position="73"/>
        <end position="90"/>
    </location>
</feature>
<evidence type="ECO:0000256" key="1">
    <source>
        <dbReference type="SAM" id="Phobius"/>
    </source>
</evidence>
<dbReference type="RefSeq" id="WP_076384398.1">
    <property type="nucleotide sequence ID" value="NZ_FTOI01000001.1"/>
</dbReference>